<feature type="region of interest" description="Disordered" evidence="1">
    <location>
        <begin position="1"/>
        <end position="38"/>
    </location>
</feature>
<dbReference type="AlphaFoldDB" id="A0A061RVT0"/>
<proteinExistence type="predicted"/>
<reference evidence="2" key="1">
    <citation type="submission" date="2014-05" db="EMBL/GenBank/DDBJ databases">
        <title>The transcriptome of the halophilic microalga Tetraselmis sp. GSL018 isolated from the Great Salt Lake, Utah.</title>
        <authorList>
            <person name="Jinkerson R.E."/>
            <person name="D'Adamo S."/>
            <person name="Posewitz M.C."/>
        </authorList>
    </citation>
    <scope>NUCLEOTIDE SEQUENCE</scope>
    <source>
        <strain evidence="2">GSL018</strain>
    </source>
</reference>
<protein>
    <submittedName>
        <fullName evidence="2">Uncharacterized protein</fullName>
    </submittedName>
</protein>
<evidence type="ECO:0000313" key="2">
    <source>
        <dbReference type="EMBL" id="JAC76063.1"/>
    </source>
</evidence>
<dbReference type="EMBL" id="GBEZ01009530">
    <property type="protein sequence ID" value="JAC76063.1"/>
    <property type="molecule type" value="Transcribed_RNA"/>
</dbReference>
<name>A0A061RVT0_9CHLO</name>
<evidence type="ECO:0000256" key="1">
    <source>
        <dbReference type="SAM" id="MobiDB-lite"/>
    </source>
</evidence>
<organism evidence="2">
    <name type="scientific">Tetraselmis sp. GSL018</name>
    <dbReference type="NCBI Taxonomy" id="582737"/>
    <lineage>
        <taxon>Eukaryota</taxon>
        <taxon>Viridiplantae</taxon>
        <taxon>Chlorophyta</taxon>
        <taxon>core chlorophytes</taxon>
        <taxon>Chlorodendrophyceae</taxon>
        <taxon>Chlorodendrales</taxon>
        <taxon>Chlorodendraceae</taxon>
        <taxon>Tetraselmis</taxon>
    </lineage>
</organism>
<gene>
    <name evidence="2" type="ORF">TSPGSL018_21281</name>
</gene>
<accession>A0A061RVT0</accession>
<sequence>MLSRRCNSCEFHKPGRTGKPPENCAEDPKNDKHKLPTTVSKYKNAVSITPATSE</sequence>